<proteinExistence type="predicted"/>
<dbReference type="InterPro" id="IPR025855">
    <property type="entry name" value="Replic_Relax"/>
</dbReference>
<sequence length="305" mass="34505">MSIRYTPTMLTQLAARLTDRDRKLIRLTRDFRVLTSPQVSELFFDTDDAARRRLLALTRMGLLERFRPNLPPSMGTAPYHYVIGETAAAVLASEDGIELSEYGYRRDRILSIVYSQRLAHTVGTNGIATSLHAYSRRHPLTELTTWWPEHRCAKEWAPMARPDAYARWTEGSHNIEFFLEYDTGTEPLDRVAHKLDGYARLTEASRIVTPVLFWVQGERREANLRKKIKHHPANMFVPVATGHAGTVNGTVDDGPAGARWLPTDLDHPRCRLAELTKHWPGLGPQIAPTPASAEDQEADAQEDCQ</sequence>
<dbReference type="RefSeq" id="WP_168010933.1">
    <property type="nucleotide sequence ID" value="NZ_JAATEP010000012.1"/>
</dbReference>
<gene>
    <name evidence="2" type="ORF">HCN51_19440</name>
</gene>
<keyword evidence="3" id="KW-1185">Reference proteome</keyword>
<name>A0ABX1B782_9ACTN</name>
<dbReference type="EMBL" id="JAATEP010000012">
    <property type="protein sequence ID" value="NJP91606.1"/>
    <property type="molecule type" value="Genomic_DNA"/>
</dbReference>
<evidence type="ECO:0000256" key="1">
    <source>
        <dbReference type="SAM" id="MobiDB-lite"/>
    </source>
</evidence>
<comment type="caution">
    <text evidence="2">The sequence shown here is derived from an EMBL/GenBank/DDBJ whole genome shotgun (WGS) entry which is preliminary data.</text>
</comment>
<organism evidence="2 3">
    <name type="scientific">Nonomuraea composti</name>
    <dbReference type="NCBI Taxonomy" id="2720023"/>
    <lineage>
        <taxon>Bacteria</taxon>
        <taxon>Bacillati</taxon>
        <taxon>Actinomycetota</taxon>
        <taxon>Actinomycetes</taxon>
        <taxon>Streptosporangiales</taxon>
        <taxon>Streptosporangiaceae</taxon>
        <taxon>Nonomuraea</taxon>
    </lineage>
</organism>
<reference evidence="2 3" key="1">
    <citation type="submission" date="2020-03" db="EMBL/GenBank/DDBJ databases">
        <title>WGS of actinomycetes isolated from Thailand.</title>
        <authorList>
            <person name="Thawai C."/>
        </authorList>
    </citation>
    <scope>NUCLEOTIDE SEQUENCE [LARGE SCALE GENOMIC DNA]</scope>
    <source>
        <strain evidence="2 3">FMUSA5-5</strain>
    </source>
</reference>
<evidence type="ECO:0000313" key="3">
    <source>
        <dbReference type="Proteomes" id="UP000696294"/>
    </source>
</evidence>
<dbReference type="Proteomes" id="UP000696294">
    <property type="component" value="Unassembled WGS sequence"/>
</dbReference>
<evidence type="ECO:0008006" key="4">
    <source>
        <dbReference type="Google" id="ProtNLM"/>
    </source>
</evidence>
<protein>
    <recommendedName>
        <fullName evidence="4">Replication-relaxation</fullName>
    </recommendedName>
</protein>
<feature type="compositionally biased region" description="Acidic residues" evidence="1">
    <location>
        <begin position="294"/>
        <end position="305"/>
    </location>
</feature>
<accession>A0ABX1B782</accession>
<dbReference type="Pfam" id="PF13814">
    <property type="entry name" value="Replic_Relax"/>
    <property type="match status" value="1"/>
</dbReference>
<evidence type="ECO:0000313" key="2">
    <source>
        <dbReference type="EMBL" id="NJP91606.1"/>
    </source>
</evidence>
<feature type="region of interest" description="Disordered" evidence="1">
    <location>
        <begin position="281"/>
        <end position="305"/>
    </location>
</feature>